<reference evidence="6" key="2">
    <citation type="submission" date="2020-06" db="EMBL/GenBank/DDBJ databases">
        <title>A chromosome-scale genome assembly of Talaromyces rugulosus W13939.</title>
        <authorList>
            <person name="Wang B."/>
            <person name="Guo L."/>
            <person name="Ye K."/>
            <person name="Wang L."/>
        </authorList>
    </citation>
    <scope>NUCLEOTIDE SEQUENCE [LARGE SCALE GENOMIC DNA]</scope>
    <source>
        <strain evidence="6">W13939</strain>
    </source>
</reference>
<dbReference type="EMBL" id="CP055900">
    <property type="protein sequence ID" value="QKX58980.1"/>
    <property type="molecule type" value="Genomic_DNA"/>
</dbReference>
<feature type="region of interest" description="Disordered" evidence="2">
    <location>
        <begin position="76"/>
        <end position="120"/>
    </location>
</feature>
<dbReference type="AlphaFoldDB" id="A0A7H8QXY4"/>
<dbReference type="SMART" id="SM00343">
    <property type="entry name" value="ZnF_C2HC"/>
    <property type="match status" value="1"/>
</dbReference>
<evidence type="ECO:0000256" key="2">
    <source>
        <dbReference type="SAM" id="MobiDB-lite"/>
    </source>
</evidence>
<organism evidence="4 6">
    <name type="scientific">Talaromyces rugulosus</name>
    <name type="common">Penicillium rugulosum</name>
    <dbReference type="NCBI Taxonomy" id="121627"/>
    <lineage>
        <taxon>Eukaryota</taxon>
        <taxon>Fungi</taxon>
        <taxon>Dikarya</taxon>
        <taxon>Ascomycota</taxon>
        <taxon>Pezizomycotina</taxon>
        <taxon>Eurotiomycetes</taxon>
        <taxon>Eurotiomycetidae</taxon>
        <taxon>Eurotiales</taxon>
        <taxon>Trichocomaceae</taxon>
        <taxon>Talaromyces</taxon>
        <taxon>Talaromyces sect. Islandici</taxon>
    </lineage>
</organism>
<dbReference type="OrthoDB" id="4487196at2759"/>
<keyword evidence="1" id="KW-0479">Metal-binding</keyword>
<reference evidence="4" key="1">
    <citation type="journal article" date="2020" name="Mol. Plant Microbe">
        <title>Chromosome-scale genome assembly of Talaromyces rugulosus W13939, a mycoparasitic fungus and promising biocontrol agent.</title>
        <authorList>
            <person name="Wang B."/>
            <person name="Guo L."/>
            <person name="Ye K."/>
            <person name="Wang L."/>
        </authorList>
    </citation>
    <scope>NUCLEOTIDE SEQUENCE</scope>
    <source>
        <strain evidence="4">W13939</strain>
    </source>
</reference>
<dbReference type="SUPFAM" id="SSF57756">
    <property type="entry name" value="Retrovirus zinc finger-like domains"/>
    <property type="match status" value="1"/>
</dbReference>
<dbReference type="Gene3D" id="4.10.60.10">
    <property type="entry name" value="Zinc finger, CCHC-type"/>
    <property type="match status" value="1"/>
</dbReference>
<evidence type="ECO:0000256" key="1">
    <source>
        <dbReference type="PROSITE-ProRule" id="PRU00047"/>
    </source>
</evidence>
<dbReference type="GeneID" id="55993604"/>
<dbReference type="PROSITE" id="PS50158">
    <property type="entry name" value="ZF_CCHC"/>
    <property type="match status" value="1"/>
</dbReference>
<evidence type="ECO:0000259" key="3">
    <source>
        <dbReference type="PROSITE" id="PS50158"/>
    </source>
</evidence>
<feature type="domain" description="CCHC-type" evidence="3">
    <location>
        <begin position="361"/>
        <end position="374"/>
    </location>
</feature>
<dbReference type="EMBL" id="CP055900">
    <property type="protein sequence ID" value="QKX58981.1"/>
    <property type="molecule type" value="Genomic_DNA"/>
</dbReference>
<dbReference type="Proteomes" id="UP000509510">
    <property type="component" value="Chromosome III"/>
</dbReference>
<keyword evidence="6" id="KW-1185">Reference proteome</keyword>
<evidence type="ECO:0000313" key="5">
    <source>
        <dbReference type="EMBL" id="QKX58981.1"/>
    </source>
</evidence>
<name>A0A7H8QXY4_TALRU</name>
<feature type="region of interest" description="Disordered" evidence="2">
    <location>
        <begin position="278"/>
        <end position="365"/>
    </location>
</feature>
<protein>
    <recommendedName>
        <fullName evidence="3">CCHC-type domain-containing protein</fullName>
    </recommendedName>
</protein>
<feature type="compositionally biased region" description="Basic and acidic residues" evidence="2">
    <location>
        <begin position="318"/>
        <end position="335"/>
    </location>
</feature>
<dbReference type="InterPro" id="IPR036875">
    <property type="entry name" value="Znf_CCHC_sf"/>
</dbReference>
<accession>A0A7H8QXY4</accession>
<keyword evidence="1" id="KW-0863">Zinc-finger</keyword>
<dbReference type="RefSeq" id="XP_035345158.1">
    <property type="nucleotide sequence ID" value="XM_035489265.1"/>
</dbReference>
<evidence type="ECO:0000313" key="6">
    <source>
        <dbReference type="Proteomes" id="UP000509510"/>
    </source>
</evidence>
<feature type="compositionally biased region" description="Basic and acidic residues" evidence="2">
    <location>
        <begin position="278"/>
        <end position="287"/>
    </location>
</feature>
<gene>
    <name evidence="4" type="ORF">TRUGW13939_06108</name>
    <name evidence="5" type="ORF">TRUGW13939_06109</name>
</gene>
<feature type="compositionally biased region" description="Basic and acidic residues" evidence="2">
    <location>
        <begin position="94"/>
        <end position="120"/>
    </location>
</feature>
<feature type="compositionally biased region" description="Basic and acidic residues" evidence="2">
    <location>
        <begin position="345"/>
        <end position="356"/>
    </location>
</feature>
<dbReference type="KEGG" id="trg:TRUGW13939_06108"/>
<dbReference type="InterPro" id="IPR001878">
    <property type="entry name" value="Znf_CCHC"/>
</dbReference>
<proteinExistence type="predicted"/>
<sequence length="391" mass="45268">MSETLDGHGNREEPAVELEGNHPTSEDLDLGMVRPPPEQELEDMSMEELEAMKTQLDQELHIANLKRQILQTRAQLRGAPAHENQDTGTPDSSAHGEKRPRTDTIPAEKRPSRFKMKDPYSGKSLTELETFIGRAESWFGRYPEWYSQYPHHKVGEASDNLSSKQFLNFNMYRKEKEPEPITWEDFKAHLRRLFHDPELLRIAATRDHNDARQLEGQSVWEFARYLRTLEDQMDMQYSEEQRMKLLMVKVLRPIQDESQKYPEKPRTYEGTVQFLQKLEDAMPERQKTRNSRRRDGHGSSGNEYRAAPNHRRAGARPPMDKRGKDDQFPRRDEAAAGRSSGGNPKGKERGKPKGDRTGSTCNYCGKVGHWERECYKKGFDEARKASEPSKN</sequence>
<evidence type="ECO:0000313" key="4">
    <source>
        <dbReference type="EMBL" id="QKX58980.1"/>
    </source>
</evidence>
<feature type="compositionally biased region" description="Basic and acidic residues" evidence="2">
    <location>
        <begin position="1"/>
        <end position="14"/>
    </location>
</feature>
<feature type="region of interest" description="Disordered" evidence="2">
    <location>
        <begin position="1"/>
        <end position="40"/>
    </location>
</feature>
<dbReference type="GO" id="GO:0008270">
    <property type="term" value="F:zinc ion binding"/>
    <property type="evidence" value="ECO:0007669"/>
    <property type="project" value="UniProtKB-KW"/>
</dbReference>
<dbReference type="GO" id="GO:0003676">
    <property type="term" value="F:nucleic acid binding"/>
    <property type="evidence" value="ECO:0007669"/>
    <property type="project" value="InterPro"/>
</dbReference>
<keyword evidence="1" id="KW-0862">Zinc</keyword>